<gene>
    <name evidence="2" type="ORF">R3P38DRAFT_3231125</name>
</gene>
<organism evidence="2 3">
    <name type="scientific">Favolaschia claudopus</name>
    <dbReference type="NCBI Taxonomy" id="2862362"/>
    <lineage>
        <taxon>Eukaryota</taxon>
        <taxon>Fungi</taxon>
        <taxon>Dikarya</taxon>
        <taxon>Basidiomycota</taxon>
        <taxon>Agaricomycotina</taxon>
        <taxon>Agaricomycetes</taxon>
        <taxon>Agaricomycetidae</taxon>
        <taxon>Agaricales</taxon>
        <taxon>Marasmiineae</taxon>
        <taxon>Mycenaceae</taxon>
        <taxon>Favolaschia</taxon>
    </lineage>
</organism>
<keyword evidence="1" id="KW-0732">Signal</keyword>
<dbReference type="Proteomes" id="UP001362999">
    <property type="component" value="Unassembled WGS sequence"/>
</dbReference>
<dbReference type="AlphaFoldDB" id="A0AAV9ZKM6"/>
<feature type="chain" id="PRO_5043575409" evidence="1">
    <location>
        <begin position="24"/>
        <end position="74"/>
    </location>
</feature>
<evidence type="ECO:0000313" key="3">
    <source>
        <dbReference type="Proteomes" id="UP001362999"/>
    </source>
</evidence>
<comment type="caution">
    <text evidence="2">The sequence shown here is derived from an EMBL/GenBank/DDBJ whole genome shotgun (WGS) entry which is preliminary data.</text>
</comment>
<name>A0AAV9ZKM6_9AGAR</name>
<feature type="signal peptide" evidence="1">
    <location>
        <begin position="1"/>
        <end position="23"/>
    </location>
</feature>
<dbReference type="EMBL" id="JAWWNJ010000134">
    <property type="protein sequence ID" value="KAK6984771.1"/>
    <property type="molecule type" value="Genomic_DNA"/>
</dbReference>
<evidence type="ECO:0000256" key="1">
    <source>
        <dbReference type="SAM" id="SignalP"/>
    </source>
</evidence>
<reference evidence="2 3" key="1">
    <citation type="journal article" date="2024" name="J Genomics">
        <title>Draft genome sequencing and assembly of Favolaschia claudopus CIRM-BRFM 2984 isolated from oak limbs.</title>
        <authorList>
            <person name="Navarro D."/>
            <person name="Drula E."/>
            <person name="Chaduli D."/>
            <person name="Cazenave R."/>
            <person name="Ahrendt S."/>
            <person name="Wang J."/>
            <person name="Lipzen A."/>
            <person name="Daum C."/>
            <person name="Barry K."/>
            <person name="Grigoriev I.V."/>
            <person name="Favel A."/>
            <person name="Rosso M.N."/>
            <person name="Martin F."/>
        </authorList>
    </citation>
    <scope>NUCLEOTIDE SEQUENCE [LARGE SCALE GENOMIC DNA]</scope>
    <source>
        <strain evidence="2 3">CIRM-BRFM 2984</strain>
    </source>
</reference>
<proteinExistence type="predicted"/>
<protein>
    <submittedName>
        <fullName evidence="2">Uncharacterized protein</fullName>
    </submittedName>
</protein>
<keyword evidence="3" id="KW-1185">Reference proteome</keyword>
<evidence type="ECO:0000313" key="2">
    <source>
        <dbReference type="EMBL" id="KAK6984771.1"/>
    </source>
</evidence>
<sequence length="74" mass="7391">MRSLLFLTASICILGSTFSAASAASPQTSLTITVPSAPTALTETFVDGTTTIFFGANAGSGSQNVVEACSVCTP</sequence>
<accession>A0AAV9ZKM6</accession>